<organism evidence="1 2">
    <name type="scientific">Actinoplanes oblitus</name>
    <dbReference type="NCBI Taxonomy" id="3040509"/>
    <lineage>
        <taxon>Bacteria</taxon>
        <taxon>Bacillati</taxon>
        <taxon>Actinomycetota</taxon>
        <taxon>Actinomycetes</taxon>
        <taxon>Micromonosporales</taxon>
        <taxon>Micromonosporaceae</taxon>
        <taxon>Actinoplanes</taxon>
    </lineage>
</organism>
<dbReference type="InterPro" id="IPR029063">
    <property type="entry name" value="SAM-dependent_MTases_sf"/>
</dbReference>
<accession>A0ABY8WS92</accession>
<evidence type="ECO:0000313" key="1">
    <source>
        <dbReference type="EMBL" id="WIM99963.1"/>
    </source>
</evidence>
<proteinExistence type="predicted"/>
<dbReference type="RefSeq" id="WP_284921414.1">
    <property type="nucleotide sequence ID" value="NZ_CP126980.1"/>
</dbReference>
<keyword evidence="2" id="KW-1185">Reference proteome</keyword>
<gene>
    <name evidence="1" type="ORF">ACTOB_003634</name>
</gene>
<dbReference type="Proteomes" id="UP001240150">
    <property type="component" value="Chromosome"/>
</dbReference>
<protein>
    <submittedName>
        <fullName evidence="1">Uncharacterized protein</fullName>
    </submittedName>
</protein>
<reference evidence="1 2" key="1">
    <citation type="submission" date="2023-06" db="EMBL/GenBank/DDBJ databases">
        <authorList>
            <person name="Yushchuk O."/>
            <person name="Binda E."/>
            <person name="Ruckert-Reed C."/>
            <person name="Fedorenko V."/>
            <person name="Kalinowski J."/>
            <person name="Marinelli F."/>
        </authorList>
    </citation>
    <scope>NUCLEOTIDE SEQUENCE [LARGE SCALE GENOMIC DNA]</scope>
    <source>
        <strain evidence="1 2">NRRL 3884</strain>
    </source>
</reference>
<name>A0ABY8WS92_9ACTN</name>
<dbReference type="EMBL" id="CP126980">
    <property type="protein sequence ID" value="WIM99963.1"/>
    <property type="molecule type" value="Genomic_DNA"/>
</dbReference>
<evidence type="ECO:0000313" key="2">
    <source>
        <dbReference type="Proteomes" id="UP001240150"/>
    </source>
</evidence>
<dbReference type="Gene3D" id="3.40.50.150">
    <property type="entry name" value="Vaccinia Virus protein VP39"/>
    <property type="match status" value="1"/>
</dbReference>
<sequence>MFTDLQAVRGYLDGRNIEIVAGDIAVTAGRLAGEDLVCAFVDTDNYAAARAAIERAQERTQVGGAILFEHFTGIDRFRYTLGERIAAFPLLEDPRYFHLHGTGVFCRQR</sequence>